<dbReference type="Gene3D" id="1.25.40.10">
    <property type="entry name" value="Tetratricopeptide repeat domain"/>
    <property type="match status" value="1"/>
</dbReference>
<evidence type="ECO:0000259" key="3">
    <source>
        <dbReference type="Pfam" id="PF09699"/>
    </source>
</evidence>
<proteinExistence type="predicted"/>
<feature type="region of interest" description="Disordered" evidence="2">
    <location>
        <begin position="238"/>
        <end position="274"/>
    </location>
</feature>
<evidence type="ECO:0000256" key="1">
    <source>
        <dbReference type="ARBA" id="ARBA00022729"/>
    </source>
</evidence>
<dbReference type="InterPro" id="IPR010177">
    <property type="entry name" value="Paired_CXXCH_1"/>
</dbReference>
<keyword evidence="6" id="KW-1185">Reference proteome</keyword>
<evidence type="ECO:0000256" key="2">
    <source>
        <dbReference type="SAM" id="MobiDB-lite"/>
    </source>
</evidence>
<dbReference type="Pfam" id="PF13435">
    <property type="entry name" value="Cytochrome_C554"/>
    <property type="match status" value="2"/>
</dbReference>
<dbReference type="InterPro" id="IPR011990">
    <property type="entry name" value="TPR-like_helical_dom_sf"/>
</dbReference>
<organism evidence="5 6">
    <name type="scientific">Alsobacter ponti</name>
    <dbReference type="NCBI Taxonomy" id="2962936"/>
    <lineage>
        <taxon>Bacteria</taxon>
        <taxon>Pseudomonadati</taxon>
        <taxon>Pseudomonadota</taxon>
        <taxon>Alphaproteobacteria</taxon>
        <taxon>Hyphomicrobiales</taxon>
        <taxon>Alsobacteraceae</taxon>
        <taxon>Alsobacter</taxon>
    </lineage>
</organism>
<evidence type="ECO:0000313" key="5">
    <source>
        <dbReference type="EMBL" id="MCP8939834.1"/>
    </source>
</evidence>
<feature type="domain" description="Cytochrome c-552/4" evidence="4">
    <location>
        <begin position="55"/>
        <end position="80"/>
    </location>
</feature>
<reference evidence="5 6" key="1">
    <citation type="submission" date="2022-07" db="EMBL/GenBank/DDBJ databases">
        <authorList>
            <person name="Li W.-J."/>
            <person name="Deng Q.-Q."/>
        </authorList>
    </citation>
    <scope>NUCLEOTIDE SEQUENCE [LARGE SCALE GENOMIC DNA]</scope>
    <source>
        <strain evidence="5 6">SYSU M60028</strain>
    </source>
</reference>
<dbReference type="EMBL" id="JANCLU010000015">
    <property type="protein sequence ID" value="MCP8939834.1"/>
    <property type="molecule type" value="Genomic_DNA"/>
</dbReference>
<feature type="domain" description="Doubled CXXCH motif" evidence="3">
    <location>
        <begin position="347"/>
        <end position="373"/>
    </location>
</feature>
<comment type="caution">
    <text evidence="5">The sequence shown here is derived from an EMBL/GenBank/DDBJ whole genome shotgun (WGS) entry which is preliminary data.</text>
</comment>
<sequence>MSAASFSPLRVALWALLCVAAVFGVGLVHGQAPAPAVKVGELAPSAPQGFVGSQACASCHEAQAAAWRASQHAAAMQPATPEAVLGDFSDVAAEHFGSKARFLREGDDYVVETEGRDGKTARFRVAYTFGVAPLQQYLTEFPDGRLQALPYAWDTRTRAEGGQRWFHLYPGEAIPPGDVLHWTGLQQNWNFMCADCHSTAVSKGYKPSDNRFETRFAEVSVGCEACHGPGEGHVKWAEGGREPGAPRKGFASAATPRPAADWTPDPATGSPAHGVARRVGDEVDTCGTCHSRRGQFAEGWRPGSPLADFYRTVFLTPDLFEDDGQMKDEVFNLASFQQSRMHARGVTCGDCHDPHSARLKADGAQVCGQCHSAEVFASVRHTGHAQGPGQPDCVSCHMPARTYMVVDRRHDHSFRVPRPDLTVSLGTPNACNDCHRDKPAAWAASAVEAWHGPVRKGAQTYAPAFHAARTGDPRARDLLLAVSADKATPALARATALLFLRERPAAAVDGAMSANLADPDPMIRIAALGGLAGLPPDQRWRRAAGLLGDPVRSVRMQAAVTLAEGPPPGASPAERQAFEAAAAEYEAGERFNADRPEHRANLARFLAQRGRTAEAEREYLAALKLGFSVPVRVDLADFYRSLGRESDAEILLRQTIAMDPTAAAPRHALGLALVRARRQAEALEQLRLAAERDPGQSRYAYVYAVALASVGRADEAGRVLEKALQSNPSDAEVTALLLQNALKARDLARAAPLAQRLRVLVPDDPGVARLAAQLSAAGARPAP</sequence>
<dbReference type="Proteomes" id="UP001205890">
    <property type="component" value="Unassembled WGS sequence"/>
</dbReference>
<accession>A0ABT1LEH7</accession>
<dbReference type="InterPro" id="IPR036280">
    <property type="entry name" value="Multihaem_cyt_sf"/>
</dbReference>
<gene>
    <name evidence="5" type="ORF">NK718_14995</name>
</gene>
<dbReference type="Pfam" id="PF09699">
    <property type="entry name" value="Paired_CXXCH_1"/>
    <property type="match status" value="1"/>
</dbReference>
<name>A0ABT1LEH7_9HYPH</name>
<dbReference type="Gene3D" id="1.10.1130.10">
    <property type="entry name" value="Flavocytochrome C3, Chain A"/>
    <property type="match status" value="2"/>
</dbReference>
<dbReference type="InterPro" id="IPR051829">
    <property type="entry name" value="Multiheme_Cytochr_ET"/>
</dbReference>
<dbReference type="PANTHER" id="PTHR35038">
    <property type="entry name" value="DISSIMILATORY SULFITE REDUCTASE SIRA"/>
    <property type="match status" value="1"/>
</dbReference>
<dbReference type="PANTHER" id="PTHR35038:SF8">
    <property type="entry name" value="C-TYPE POLYHEME CYTOCHROME OMCC"/>
    <property type="match status" value="1"/>
</dbReference>
<feature type="domain" description="Cytochrome c-552/4" evidence="4">
    <location>
        <begin position="191"/>
        <end position="228"/>
    </location>
</feature>
<protein>
    <submittedName>
        <fullName evidence="5">Tetratricopeptide repeat protein</fullName>
    </submittedName>
</protein>
<keyword evidence="1" id="KW-0732">Signal</keyword>
<evidence type="ECO:0000313" key="6">
    <source>
        <dbReference type="Proteomes" id="UP001205890"/>
    </source>
</evidence>
<dbReference type="InterPro" id="IPR023155">
    <property type="entry name" value="Cyt_c-552/4"/>
</dbReference>
<dbReference type="SUPFAM" id="SSF48695">
    <property type="entry name" value="Multiheme cytochromes"/>
    <property type="match status" value="1"/>
</dbReference>
<evidence type="ECO:0000259" key="4">
    <source>
        <dbReference type="Pfam" id="PF13435"/>
    </source>
</evidence>
<dbReference type="SUPFAM" id="SSF48452">
    <property type="entry name" value="TPR-like"/>
    <property type="match status" value="1"/>
</dbReference>
<dbReference type="RefSeq" id="WP_254743849.1">
    <property type="nucleotide sequence ID" value="NZ_JANCLU010000015.1"/>
</dbReference>